<reference evidence="8 9" key="1">
    <citation type="submission" date="2019-12" db="EMBL/GenBank/DDBJ databases">
        <title>Rhizobium genotypes associated with high levels of biological nitrogen fixation by grain legumes in a temperate-maritime cropping system.</title>
        <authorList>
            <person name="Maluk M."/>
            <person name="Francesc Ferrando Molina F."/>
            <person name="Lopez Del Egido L."/>
            <person name="Lafos M."/>
            <person name="Langarica-Fuentes A."/>
            <person name="Gebre Yohannes G."/>
            <person name="Young M.W."/>
            <person name="Martin P."/>
            <person name="Gantlett R."/>
            <person name="Kenicer G."/>
            <person name="Hawes C."/>
            <person name="Begg G.S."/>
            <person name="Quilliam R.S."/>
            <person name="Squire G.R."/>
            <person name="Poole P.S."/>
            <person name="Young P.W."/>
            <person name="Iannetta P.M."/>
            <person name="James E.K."/>
        </authorList>
    </citation>
    <scope>NUCLEOTIDE SEQUENCE [LARGE SCALE GENOMIC DNA]</scope>
    <source>
        <strain evidence="8 9">JHI2449</strain>
    </source>
</reference>
<evidence type="ECO:0000256" key="1">
    <source>
        <dbReference type="ARBA" id="ARBA00004141"/>
    </source>
</evidence>
<comment type="similarity">
    <text evidence="2">Belongs to the EamA transporter family.</text>
</comment>
<dbReference type="GO" id="GO:0016020">
    <property type="term" value="C:membrane"/>
    <property type="evidence" value="ECO:0007669"/>
    <property type="project" value="UniProtKB-SubCell"/>
</dbReference>
<dbReference type="Proteomes" id="UP000468864">
    <property type="component" value="Unassembled WGS sequence"/>
</dbReference>
<dbReference type="SUPFAM" id="SSF103481">
    <property type="entry name" value="Multidrug resistance efflux transporter EmrE"/>
    <property type="match status" value="2"/>
</dbReference>
<feature type="transmembrane region" description="Helical" evidence="6">
    <location>
        <begin position="142"/>
        <end position="160"/>
    </location>
</feature>
<comment type="caution">
    <text evidence="8">The sequence shown here is derived from an EMBL/GenBank/DDBJ whole genome shotgun (WGS) entry which is preliminary data.</text>
</comment>
<keyword evidence="4 6" id="KW-1133">Transmembrane helix</keyword>
<feature type="transmembrane region" description="Helical" evidence="6">
    <location>
        <begin position="21"/>
        <end position="42"/>
    </location>
</feature>
<comment type="subcellular location">
    <subcellularLocation>
        <location evidence="1">Membrane</location>
        <topology evidence="1">Multi-pass membrane protein</topology>
    </subcellularLocation>
</comment>
<feature type="transmembrane region" description="Helical" evidence="6">
    <location>
        <begin position="198"/>
        <end position="221"/>
    </location>
</feature>
<dbReference type="EMBL" id="WUEP01000013">
    <property type="protein sequence ID" value="NEH93029.1"/>
    <property type="molecule type" value="Genomic_DNA"/>
</dbReference>
<dbReference type="PANTHER" id="PTHR32322:SF2">
    <property type="entry name" value="EAMA DOMAIN-CONTAINING PROTEIN"/>
    <property type="match status" value="1"/>
</dbReference>
<organism evidence="8 9">
    <name type="scientific">Rhizobium laguerreae</name>
    <dbReference type="NCBI Taxonomy" id="1076926"/>
    <lineage>
        <taxon>Bacteria</taxon>
        <taxon>Pseudomonadati</taxon>
        <taxon>Pseudomonadota</taxon>
        <taxon>Alphaproteobacteria</taxon>
        <taxon>Hyphomicrobiales</taxon>
        <taxon>Rhizobiaceae</taxon>
        <taxon>Rhizobium/Agrobacterium group</taxon>
        <taxon>Rhizobium</taxon>
    </lineage>
</organism>
<dbReference type="AlphaFoldDB" id="A0A6N9ZIR4"/>
<feature type="transmembrane region" description="Helical" evidence="6">
    <location>
        <begin position="84"/>
        <end position="105"/>
    </location>
</feature>
<keyword evidence="5 6" id="KW-0472">Membrane</keyword>
<evidence type="ECO:0000259" key="7">
    <source>
        <dbReference type="Pfam" id="PF00892"/>
    </source>
</evidence>
<proteinExistence type="inferred from homology"/>
<feature type="transmembrane region" description="Helical" evidence="6">
    <location>
        <begin position="233"/>
        <end position="255"/>
    </location>
</feature>
<feature type="transmembrane region" description="Helical" evidence="6">
    <location>
        <begin position="166"/>
        <end position="186"/>
    </location>
</feature>
<name>A0A6N9ZIR4_9HYPH</name>
<gene>
    <name evidence="8" type="ORF">GR206_18715</name>
</gene>
<feature type="transmembrane region" description="Helical" evidence="6">
    <location>
        <begin position="48"/>
        <end position="72"/>
    </location>
</feature>
<dbReference type="Pfam" id="PF00892">
    <property type="entry name" value="EamA"/>
    <property type="match status" value="2"/>
</dbReference>
<accession>A0A6N9ZIR4</accession>
<feature type="domain" description="EamA" evidence="7">
    <location>
        <begin position="169"/>
        <end position="306"/>
    </location>
</feature>
<evidence type="ECO:0000256" key="2">
    <source>
        <dbReference type="ARBA" id="ARBA00007362"/>
    </source>
</evidence>
<dbReference type="InterPro" id="IPR037185">
    <property type="entry name" value="EmrE-like"/>
</dbReference>
<dbReference type="PANTHER" id="PTHR32322">
    <property type="entry name" value="INNER MEMBRANE TRANSPORTER"/>
    <property type="match status" value="1"/>
</dbReference>
<evidence type="ECO:0000313" key="8">
    <source>
        <dbReference type="EMBL" id="NEH93029.1"/>
    </source>
</evidence>
<evidence type="ECO:0000256" key="3">
    <source>
        <dbReference type="ARBA" id="ARBA00022692"/>
    </source>
</evidence>
<evidence type="ECO:0000256" key="4">
    <source>
        <dbReference type="ARBA" id="ARBA00022989"/>
    </source>
</evidence>
<evidence type="ECO:0000313" key="9">
    <source>
        <dbReference type="Proteomes" id="UP000468864"/>
    </source>
</evidence>
<evidence type="ECO:0000256" key="6">
    <source>
        <dbReference type="SAM" id="Phobius"/>
    </source>
</evidence>
<dbReference type="InterPro" id="IPR050638">
    <property type="entry name" value="AA-Vitamin_Transporters"/>
</dbReference>
<feature type="domain" description="EamA" evidence="7">
    <location>
        <begin position="35"/>
        <end position="156"/>
    </location>
</feature>
<dbReference type="InterPro" id="IPR000620">
    <property type="entry name" value="EamA_dom"/>
</dbReference>
<sequence length="324" mass="33582">MNLPKHQIAGSSERAGWAQSRVLVLLAVGYQWFYNGANFVAFKIGGDAVHPLLLATMRFAIAALIILPFGLWRLYRRPADLSELANAAGLGVTMLVGSQSVAIIGTHLLSAGVASVFGSAAPIFLALFAWIALREPLGLRQVCGIALGFTGLLLMAWLTSGSGGSSPVGAALTLAASGCWAAGSLWARRLRLPADPVVALTTQLVAAATFLVMAAVASGIAGQAELTHLPASAWWALAFLIIASTLVGYGVFLAVNTDVSPLIANTFNYASPVVALLLSAALLGEQLTLPKLFAAGLALSGVALMVRGSSTGRRDPRGESEHVR</sequence>
<feature type="transmembrane region" description="Helical" evidence="6">
    <location>
        <begin position="262"/>
        <end position="283"/>
    </location>
</feature>
<feature type="transmembrane region" description="Helical" evidence="6">
    <location>
        <begin position="111"/>
        <end position="133"/>
    </location>
</feature>
<protein>
    <submittedName>
        <fullName evidence="8">EamA family transporter</fullName>
    </submittedName>
</protein>
<dbReference type="RefSeq" id="WP_163879930.1">
    <property type="nucleotide sequence ID" value="NZ_WUEP01000013.1"/>
</dbReference>
<keyword evidence="3 6" id="KW-0812">Transmembrane</keyword>
<evidence type="ECO:0000256" key="5">
    <source>
        <dbReference type="ARBA" id="ARBA00023136"/>
    </source>
</evidence>